<proteinExistence type="predicted"/>
<protein>
    <submittedName>
        <fullName evidence="1">Protein YciE</fullName>
    </submittedName>
</protein>
<accession>A0ABQ4S1Y8</accession>
<name>A0ABQ4S1Y8_9HYPH</name>
<dbReference type="InterPro" id="IPR010287">
    <property type="entry name" value="DUF892_YciF-like"/>
</dbReference>
<evidence type="ECO:0000313" key="1">
    <source>
        <dbReference type="EMBL" id="GJD95745.1"/>
    </source>
</evidence>
<organism evidence="1 2">
    <name type="scientific">Methylobacterium iners</name>
    <dbReference type="NCBI Taxonomy" id="418707"/>
    <lineage>
        <taxon>Bacteria</taxon>
        <taxon>Pseudomonadati</taxon>
        <taxon>Pseudomonadota</taxon>
        <taxon>Alphaproteobacteria</taxon>
        <taxon>Hyphomicrobiales</taxon>
        <taxon>Methylobacteriaceae</taxon>
        <taxon>Methylobacterium</taxon>
    </lineage>
</organism>
<sequence length="169" mass="19021">MADDIRSIYATALKNAHAVELQALQIMERQVERLERYPEMETILRRHIDETHQQRDRLEEALNAIAESPSALKEGVMGFMGNMAALAHAPAQDEILKNSFANHAFENYEIAIYTSLLTITEAAGQTRFVSAFETSLKEEQNTARQILEIVGPTTQRYLQLTTSGAKADR</sequence>
<comment type="caution">
    <text evidence="1">The sequence shown here is derived from an EMBL/GenBank/DDBJ whole genome shotgun (WGS) entry which is preliminary data.</text>
</comment>
<dbReference type="InterPro" id="IPR009078">
    <property type="entry name" value="Ferritin-like_SF"/>
</dbReference>
<gene>
    <name evidence="1" type="primary">yciE</name>
    <name evidence="1" type="ORF">OCOJLMKI_2959</name>
</gene>
<dbReference type="Proteomes" id="UP001055125">
    <property type="component" value="Unassembled WGS sequence"/>
</dbReference>
<dbReference type="InterPro" id="IPR012347">
    <property type="entry name" value="Ferritin-like"/>
</dbReference>
<reference evidence="1" key="2">
    <citation type="submission" date="2021-08" db="EMBL/GenBank/DDBJ databases">
        <authorList>
            <person name="Tani A."/>
            <person name="Ola A."/>
            <person name="Ogura Y."/>
            <person name="Katsura K."/>
            <person name="Hayashi T."/>
        </authorList>
    </citation>
    <scope>NUCLEOTIDE SEQUENCE</scope>
    <source>
        <strain evidence="1">DSM 19015</strain>
    </source>
</reference>
<dbReference type="SUPFAM" id="SSF47240">
    <property type="entry name" value="Ferritin-like"/>
    <property type="match status" value="1"/>
</dbReference>
<evidence type="ECO:0000313" key="2">
    <source>
        <dbReference type="Proteomes" id="UP001055125"/>
    </source>
</evidence>
<keyword evidence="2" id="KW-1185">Reference proteome</keyword>
<dbReference type="Pfam" id="PF05974">
    <property type="entry name" value="DUF892"/>
    <property type="match status" value="1"/>
</dbReference>
<dbReference type="RefSeq" id="WP_238244880.1">
    <property type="nucleotide sequence ID" value="NZ_BPQP01000045.1"/>
</dbReference>
<dbReference type="Gene3D" id="1.20.1260.10">
    <property type="match status" value="1"/>
</dbReference>
<dbReference type="EMBL" id="BPQP01000045">
    <property type="protein sequence ID" value="GJD95745.1"/>
    <property type="molecule type" value="Genomic_DNA"/>
</dbReference>
<reference evidence="1" key="1">
    <citation type="journal article" date="2021" name="Front. Microbiol.">
        <title>Comprehensive Comparative Genomics and Phenotyping of Methylobacterium Species.</title>
        <authorList>
            <person name="Alessa O."/>
            <person name="Ogura Y."/>
            <person name="Fujitani Y."/>
            <person name="Takami H."/>
            <person name="Hayashi T."/>
            <person name="Sahin N."/>
            <person name="Tani A."/>
        </authorList>
    </citation>
    <scope>NUCLEOTIDE SEQUENCE</scope>
    <source>
        <strain evidence="1">DSM 19015</strain>
    </source>
</reference>